<sequence length="92" mass="10591">MTAVYIGMSYLTRIGRFFRKANEFQRALLHFLSVIILNMLQVEVSDFHSQKPRPGERNHEVIANLAKQAENRNRPSGRFMSMNCPYMTSGVA</sequence>
<reference evidence="2" key="1">
    <citation type="submission" date="2017-04" db="EMBL/GenBank/DDBJ databases">
        <authorList>
            <person name="Varghese N."/>
            <person name="Submissions S."/>
        </authorList>
    </citation>
    <scope>NUCLEOTIDE SEQUENCE [LARGE SCALE GENOMIC DNA]</scope>
    <source>
        <strain evidence="2">RKEM611</strain>
    </source>
</reference>
<proteinExistence type="predicted"/>
<evidence type="ECO:0000313" key="1">
    <source>
        <dbReference type="EMBL" id="SMF02034.1"/>
    </source>
</evidence>
<name>A0A1Y6BB05_9BACT</name>
<dbReference type="Proteomes" id="UP000192907">
    <property type="component" value="Unassembled WGS sequence"/>
</dbReference>
<protein>
    <submittedName>
        <fullName evidence="1">Uncharacterized protein</fullName>
    </submittedName>
</protein>
<gene>
    <name evidence="1" type="ORF">SAMN06296036_103235</name>
</gene>
<organism evidence="1 2">
    <name type="scientific">Pseudobacteriovorax antillogorgiicola</name>
    <dbReference type="NCBI Taxonomy" id="1513793"/>
    <lineage>
        <taxon>Bacteria</taxon>
        <taxon>Pseudomonadati</taxon>
        <taxon>Bdellovibrionota</taxon>
        <taxon>Oligoflexia</taxon>
        <taxon>Oligoflexales</taxon>
        <taxon>Pseudobacteriovoracaceae</taxon>
        <taxon>Pseudobacteriovorax</taxon>
    </lineage>
</organism>
<accession>A0A1Y6BB05</accession>
<dbReference type="AlphaFoldDB" id="A0A1Y6BB05"/>
<dbReference type="EMBL" id="FWZT01000003">
    <property type="protein sequence ID" value="SMF02034.1"/>
    <property type="molecule type" value="Genomic_DNA"/>
</dbReference>
<dbReference type="RefSeq" id="WP_132315947.1">
    <property type="nucleotide sequence ID" value="NZ_FWZT01000003.1"/>
</dbReference>
<keyword evidence="2" id="KW-1185">Reference proteome</keyword>
<evidence type="ECO:0000313" key="2">
    <source>
        <dbReference type="Proteomes" id="UP000192907"/>
    </source>
</evidence>